<dbReference type="EMBL" id="VIVK01000001">
    <property type="protein sequence ID" value="TWD79549.1"/>
    <property type="molecule type" value="Genomic_DNA"/>
</dbReference>
<comment type="caution">
    <text evidence="1">The sequence shown here is derived from an EMBL/GenBank/DDBJ whole genome shotgun (WGS) entry which is preliminary data.</text>
</comment>
<reference evidence="1 2" key="1">
    <citation type="submission" date="2019-06" db="EMBL/GenBank/DDBJ databases">
        <title>Sequencing the genomes of 1000 actinobacteria strains.</title>
        <authorList>
            <person name="Klenk H.-P."/>
        </authorList>
    </citation>
    <scope>NUCLEOTIDE SEQUENCE [LARGE SCALE GENOMIC DNA]</scope>
    <source>
        <strain evidence="1 2">DSM 24683</strain>
    </source>
</reference>
<accession>A0A561BL02</accession>
<keyword evidence="2" id="KW-1185">Reference proteome</keyword>
<organism evidence="1 2">
    <name type="scientific">Kribbella amoyensis</name>
    <dbReference type="NCBI Taxonomy" id="996641"/>
    <lineage>
        <taxon>Bacteria</taxon>
        <taxon>Bacillati</taxon>
        <taxon>Actinomycetota</taxon>
        <taxon>Actinomycetes</taxon>
        <taxon>Propionibacteriales</taxon>
        <taxon>Kribbellaceae</taxon>
        <taxon>Kribbella</taxon>
    </lineage>
</organism>
<protein>
    <submittedName>
        <fullName evidence="1">Uncharacterized protein</fullName>
    </submittedName>
</protein>
<proteinExistence type="predicted"/>
<dbReference type="AlphaFoldDB" id="A0A561BL02"/>
<sequence>MAEEAITTLRAELGRFERAEVGFALLETFLDVVGPWLGEAIIDPRRLLLPDRMTDDRAVVQGLIEELGTEPVRKQGPFTLHERPFDLADDQARWDYTRLAYCSTHAAVWSRGRRTTYFEVADRERATYWLPDSLKAQYFDRLAAHGWMIPEDWLAAVPKKPKPWWKRGRM</sequence>
<dbReference type="OrthoDB" id="3824396at2"/>
<dbReference type="Proteomes" id="UP000318380">
    <property type="component" value="Unassembled WGS sequence"/>
</dbReference>
<dbReference type="RefSeq" id="WP_145802768.1">
    <property type="nucleotide sequence ID" value="NZ_VIVK01000001.1"/>
</dbReference>
<evidence type="ECO:0000313" key="2">
    <source>
        <dbReference type="Proteomes" id="UP000318380"/>
    </source>
</evidence>
<name>A0A561BL02_9ACTN</name>
<gene>
    <name evidence="1" type="ORF">FB561_0609</name>
</gene>
<evidence type="ECO:0000313" key="1">
    <source>
        <dbReference type="EMBL" id="TWD79549.1"/>
    </source>
</evidence>